<evidence type="ECO:0000313" key="3">
    <source>
        <dbReference type="Proteomes" id="UP001150924"/>
    </source>
</evidence>
<accession>A0A9X3EQE0</accession>
<keyword evidence="1" id="KW-0472">Membrane</keyword>
<dbReference type="RefSeq" id="WP_267770106.1">
    <property type="nucleotide sequence ID" value="NZ_JAPNKE010000002.1"/>
</dbReference>
<dbReference type="EMBL" id="JAPNKE010000002">
    <property type="protein sequence ID" value="MCY1007479.1"/>
    <property type="molecule type" value="Genomic_DNA"/>
</dbReference>
<comment type="caution">
    <text evidence="2">The sequence shown here is derived from an EMBL/GenBank/DDBJ whole genome shotgun (WGS) entry which is preliminary data.</text>
</comment>
<gene>
    <name evidence="2" type="ORF">OV079_18365</name>
</gene>
<keyword evidence="1" id="KW-0812">Transmembrane</keyword>
<dbReference type="AlphaFoldDB" id="A0A9X3EQE0"/>
<keyword evidence="3" id="KW-1185">Reference proteome</keyword>
<sequence length="460" mass="51916">MYAQGRTGDARQFWEQSLALAEEQMEVHERLGILLERDLPAQSTVHLRRAAELGSATARFRLAKRLWDDYHLIEASEQLDQFLREADEYNLHWDAAHRLRDRMDAIFLRIYLGAGALAFLLVAIPAWQVYRRLRGASLAQMLERAPKSFPEVARILSLIRHEILKHNTAFLSDVGRALEMDEPDAEARTAVVAARLFGASRDRNESSPAPGRGSLRERGIHGRFLGYVDELQKVGRSHNINLNLYRKDPIFSAMIAAFEDLRGLEGLQRAPNRERHGLKLEWARRLSRSGHVLGRKAFEELSGVIRSLCIVAVDPATIREIFAQVVAEPQFAKVQIAEPQIAGEGAKIRVFHTDLEDIVTNVLRNSLQSSVLYSPKPIALGIDLVTEMDEITGLSTLAIRIKDRSSEQLSNEMLRGRYVERGMGITADLLSRYDGSIAVEPERGWQKAVVLRFFTVEEGP</sequence>
<feature type="transmembrane region" description="Helical" evidence="1">
    <location>
        <begin position="106"/>
        <end position="127"/>
    </location>
</feature>
<dbReference type="Proteomes" id="UP001150924">
    <property type="component" value="Unassembled WGS sequence"/>
</dbReference>
<protein>
    <submittedName>
        <fullName evidence="2">Uncharacterized protein</fullName>
    </submittedName>
</protein>
<evidence type="ECO:0000256" key="1">
    <source>
        <dbReference type="SAM" id="Phobius"/>
    </source>
</evidence>
<evidence type="ECO:0000313" key="2">
    <source>
        <dbReference type="EMBL" id="MCY1007479.1"/>
    </source>
</evidence>
<proteinExistence type="predicted"/>
<name>A0A9X3EQE0_9BACT</name>
<organism evidence="2 3">
    <name type="scientific">Nannocystis pusilla</name>
    <dbReference type="NCBI Taxonomy" id="889268"/>
    <lineage>
        <taxon>Bacteria</taxon>
        <taxon>Pseudomonadati</taxon>
        <taxon>Myxococcota</taxon>
        <taxon>Polyangia</taxon>
        <taxon>Nannocystales</taxon>
        <taxon>Nannocystaceae</taxon>
        <taxon>Nannocystis</taxon>
    </lineage>
</organism>
<reference evidence="2" key="1">
    <citation type="submission" date="2022-11" db="EMBL/GenBank/DDBJ databases">
        <title>Minimal conservation of predation-associated metabolite biosynthetic gene clusters underscores biosynthetic potential of Myxococcota including descriptions for ten novel species: Archangium lansinium sp. nov., Myxococcus landrumus sp. nov., Nannocystis bai.</title>
        <authorList>
            <person name="Ahearne A."/>
            <person name="Stevens C."/>
            <person name="Phillips K."/>
        </authorList>
    </citation>
    <scope>NUCLEOTIDE SEQUENCE</scope>
    <source>
        <strain evidence="2">Na p29</strain>
    </source>
</reference>
<keyword evidence="1" id="KW-1133">Transmembrane helix</keyword>